<evidence type="ECO:0000313" key="2">
    <source>
        <dbReference type="Proteomes" id="UP001482154"/>
    </source>
</evidence>
<protein>
    <recommendedName>
        <fullName evidence="3">Regulatory protein YycH-like domain-containing protein</fullName>
    </recommendedName>
</protein>
<evidence type="ECO:0000313" key="1">
    <source>
        <dbReference type="EMBL" id="MEQ2711458.1"/>
    </source>
</evidence>
<dbReference type="RefSeq" id="WP_022374601.1">
    <property type="nucleotide sequence ID" value="NZ_JAOQJG010000004.1"/>
</dbReference>
<dbReference type="EMBL" id="JBBNIN010000014">
    <property type="protein sequence ID" value="MEQ2711458.1"/>
    <property type="molecule type" value="Genomic_DNA"/>
</dbReference>
<organism evidence="1 2">
    <name type="scientific">Anaerostipes amylophilus</name>
    <dbReference type="NCBI Taxonomy" id="2981779"/>
    <lineage>
        <taxon>Bacteria</taxon>
        <taxon>Bacillati</taxon>
        <taxon>Bacillota</taxon>
        <taxon>Clostridia</taxon>
        <taxon>Lachnospirales</taxon>
        <taxon>Lachnospiraceae</taxon>
        <taxon>Anaerostipes</taxon>
    </lineage>
</organism>
<proteinExistence type="predicted"/>
<gene>
    <name evidence="1" type="ORF">AAAU51_09755</name>
</gene>
<name>A0ABV1IW54_9FIRM</name>
<evidence type="ECO:0008006" key="3">
    <source>
        <dbReference type="Google" id="ProtNLM"/>
    </source>
</evidence>
<keyword evidence="2" id="KW-1185">Reference proteome</keyword>
<reference evidence="1 2" key="1">
    <citation type="submission" date="2024-04" db="EMBL/GenBank/DDBJ databases">
        <title>Human intestinal bacterial collection.</title>
        <authorList>
            <person name="Pauvert C."/>
            <person name="Hitch T.C.A."/>
            <person name="Clavel T."/>
        </authorList>
    </citation>
    <scope>NUCLEOTIDE SEQUENCE [LARGE SCALE GENOMIC DNA]</scope>
    <source>
        <strain evidence="1 2">CLA-AA-H249</strain>
    </source>
</reference>
<comment type="caution">
    <text evidence="1">The sequence shown here is derived from an EMBL/GenBank/DDBJ whole genome shotgun (WGS) entry which is preliminary data.</text>
</comment>
<accession>A0ABV1IW54</accession>
<sequence>MRRQIRNVLLVITAFLLTVLFCFFPNIQSRLTDWKTFGKSENLSLNPVEISVESTQTTLEKLKIINNHILSVSVRPSSRTVDGRDVEKTARKQINQLFEKMKISYRVNSDWKVTYKKLYTYITKQNNTTTTDTETSVSNVKNLLVWYVTLVPDAAQEDESVNMIMDAYTDQILAIDVYSYEYTQNWKDIAKHIEDIPSGFLSYLNLKQSEFGLKKNLLGNASVLQQYEKAKSAKNPYTKISGSGGVYAIQNKNQTYIPVEWSGYGFMINNVYNN</sequence>
<dbReference type="Proteomes" id="UP001482154">
    <property type="component" value="Unassembled WGS sequence"/>
</dbReference>